<dbReference type="Proteomes" id="UP000008820">
    <property type="component" value="Chromosome 2"/>
</dbReference>
<reference evidence="3 7" key="1">
    <citation type="submission" date="2017-06" db="EMBL/GenBank/DDBJ databases">
        <title>Aedes aegypti genome working group (AGWG) sequencing and assembly.</title>
        <authorList>
            <consortium name="Aedes aegypti Genome Working Group (AGWG)"/>
            <person name="Matthews B.J."/>
        </authorList>
    </citation>
    <scope>NUCLEOTIDE SEQUENCE [LARGE SCALE GENOMIC DNA]</scope>
    <source>
        <strain evidence="3 7">LVP_AGWG</strain>
    </source>
</reference>
<dbReference type="InParanoid" id="A0A6I8U0X2"/>
<feature type="compositionally biased region" description="Basic and acidic residues" evidence="1">
    <location>
        <begin position="200"/>
        <end position="216"/>
    </location>
</feature>
<feature type="region of interest" description="Disordered" evidence="1">
    <location>
        <begin position="228"/>
        <end position="274"/>
    </location>
</feature>
<evidence type="ECO:0000313" key="2">
    <source>
        <dbReference type="EnsemblMetazoa" id="AAEL006906-PB"/>
    </source>
</evidence>
<dbReference type="Proteomes" id="UP000008820">
    <property type="component" value="Chromosome 3"/>
</dbReference>
<dbReference type="EnsemblMetazoa" id="AAEL023855-RA">
    <property type="protein sequence ID" value="AAEL023855-PA"/>
    <property type="gene ID" value="AAEL023855"/>
</dbReference>
<dbReference type="EnsemblMetazoa" id="AAEL006906-RB">
    <property type="protein sequence ID" value="AAEL006906-PB"/>
    <property type="gene ID" value="AAEL006906"/>
</dbReference>
<dbReference type="EnsemblMetazoa" id="AAEL026902-RA">
    <property type="protein sequence ID" value="AAEL026902-PA"/>
    <property type="gene ID" value="AAEL026902"/>
</dbReference>
<dbReference type="Proteomes" id="UP000008820">
    <property type="component" value="Chromosome 1"/>
</dbReference>
<sequence length="274" mass="32230">MCGLSPWDVNEVDFSRLPANANKVLTENTESDAQQEAENSSDSVEPEDDQDAFKVQLYYFEKGLSEDQLTRFTMDWKNDYWYGSLDELGLFNYWKSLKDKSEGLMFTEPLQQFQSITLELTIGEDGSCTPIVQQNAVEDEINDPQPVQPNDDMSQDEEAASNDPFEGIFIWPKVNERNGNDKQRRKEHVPSVATSNRWRKWYDKKDEERKQEEEAKVARIEKRKLARIQKEEEQSIRKKKRDEKKLQKEKQQQEKENNPPRQKKKKRTLMPKSG</sequence>
<feature type="region of interest" description="Disordered" evidence="1">
    <location>
        <begin position="139"/>
        <end position="216"/>
    </location>
</feature>
<organism evidence="3 7">
    <name type="scientific">Aedes aegypti</name>
    <name type="common">Yellowfever mosquito</name>
    <name type="synonym">Culex aegypti</name>
    <dbReference type="NCBI Taxonomy" id="7159"/>
    <lineage>
        <taxon>Eukaryota</taxon>
        <taxon>Metazoa</taxon>
        <taxon>Ecdysozoa</taxon>
        <taxon>Arthropoda</taxon>
        <taxon>Hexapoda</taxon>
        <taxon>Insecta</taxon>
        <taxon>Pterygota</taxon>
        <taxon>Neoptera</taxon>
        <taxon>Endopterygota</taxon>
        <taxon>Diptera</taxon>
        <taxon>Nematocera</taxon>
        <taxon>Culicoidea</taxon>
        <taxon>Culicidae</taxon>
        <taxon>Culicinae</taxon>
        <taxon>Aedini</taxon>
        <taxon>Aedes</taxon>
        <taxon>Stegomyia</taxon>
    </lineage>
</organism>
<keyword evidence="7" id="KW-1185">Reference proteome</keyword>
<feature type="compositionally biased region" description="Basic residues" evidence="1">
    <location>
        <begin position="261"/>
        <end position="274"/>
    </location>
</feature>
<feature type="region of interest" description="Disordered" evidence="1">
    <location>
        <begin position="27"/>
        <end position="49"/>
    </location>
</feature>
<name>A0A6I8U0X2_AEDAE</name>
<feature type="compositionally biased region" description="Basic and acidic residues" evidence="1">
    <location>
        <begin position="243"/>
        <end position="258"/>
    </location>
</feature>
<dbReference type="EnsemblMetazoa" id="AAEL028125-RA">
    <property type="protein sequence ID" value="AAEL028125-PA"/>
    <property type="gene ID" value="AAEL028125"/>
</dbReference>
<evidence type="ECO:0000313" key="7">
    <source>
        <dbReference type="Proteomes" id="UP000008820"/>
    </source>
</evidence>
<evidence type="ECO:0000313" key="4">
    <source>
        <dbReference type="EnsemblMetazoa" id="AAEL023855-PA"/>
    </source>
</evidence>
<dbReference type="AlphaFoldDB" id="A0A6I8U0X2"/>
<dbReference type="EnsemblMetazoa" id="AAEL023073-RA">
    <property type="protein sequence ID" value="AAEL023073-PA"/>
    <property type="gene ID" value="AAEL023073"/>
</dbReference>
<evidence type="ECO:0000313" key="6">
    <source>
        <dbReference type="EnsemblMetazoa" id="AAEL028125-PA"/>
    </source>
</evidence>
<evidence type="ECO:0000313" key="3">
    <source>
        <dbReference type="EnsemblMetazoa" id="AAEL023073-PA"/>
    </source>
</evidence>
<reference evidence="3" key="2">
    <citation type="submission" date="2020-05" db="UniProtKB">
        <authorList>
            <consortium name="EnsemblMetazoa"/>
        </authorList>
    </citation>
    <scope>IDENTIFICATION</scope>
    <source>
        <strain evidence="3">LVP_AGWG</strain>
    </source>
</reference>
<dbReference type="OrthoDB" id="7768766at2759"/>
<gene>
    <name evidence="3" type="primary">5573134</name>
    <name evidence="5" type="synonym">110676612</name>
    <name evidence="4" type="synonym">110680247</name>
    <name evidence="2" type="synonym">5568495</name>
    <name evidence="6" type="synonym">5579019</name>
</gene>
<proteinExistence type="predicted"/>
<protein>
    <submittedName>
        <fullName evidence="3">Uncharacterized protein</fullName>
    </submittedName>
</protein>
<evidence type="ECO:0000313" key="5">
    <source>
        <dbReference type="EnsemblMetazoa" id="AAEL026902-PA"/>
    </source>
</evidence>
<feature type="compositionally biased region" description="Basic and acidic residues" evidence="1">
    <location>
        <begin position="174"/>
        <end position="184"/>
    </location>
</feature>
<accession>A0A6I8U0X2</accession>
<evidence type="ECO:0000256" key="1">
    <source>
        <dbReference type="SAM" id="MobiDB-lite"/>
    </source>
</evidence>